<evidence type="ECO:0000313" key="3">
    <source>
        <dbReference type="Proteomes" id="UP000288052"/>
    </source>
</evidence>
<dbReference type="PANTHER" id="PTHR30399">
    <property type="entry name" value="UNCHARACTERIZED PROTEIN YGJP"/>
    <property type="match status" value="1"/>
</dbReference>
<dbReference type="InterPro" id="IPR053136">
    <property type="entry name" value="UTP_pyrophosphatase-like"/>
</dbReference>
<organism evidence="2 3">
    <name type="scientific">Bifidobacterium castoris</name>
    <dbReference type="NCBI Taxonomy" id="2306972"/>
    <lineage>
        <taxon>Bacteria</taxon>
        <taxon>Bacillati</taxon>
        <taxon>Actinomycetota</taxon>
        <taxon>Actinomycetes</taxon>
        <taxon>Bifidobacteriales</taxon>
        <taxon>Bifidobacteriaceae</taxon>
        <taxon>Bifidobacterium</taxon>
    </lineage>
</organism>
<protein>
    <submittedName>
        <fullName evidence="2">Metal-dependent hydrolase</fullName>
    </submittedName>
</protein>
<dbReference type="AlphaFoldDB" id="A0A430F8A3"/>
<keyword evidence="2" id="KW-0378">Hydrolase</keyword>
<feature type="domain" description="YgjP-like metallopeptidase" evidence="1">
    <location>
        <begin position="37"/>
        <end position="231"/>
    </location>
</feature>
<reference evidence="2 3" key="1">
    <citation type="submission" date="2018-09" db="EMBL/GenBank/DDBJ databases">
        <title>Characterization of the phylogenetic diversity of five novel species belonging to the genus Bifidobacterium.</title>
        <authorList>
            <person name="Lugli G.A."/>
            <person name="Duranti S."/>
            <person name="Milani C."/>
        </authorList>
    </citation>
    <scope>NUCLEOTIDE SEQUENCE [LARGE SCALE GENOMIC DNA]</scope>
    <source>
        <strain evidence="2 3">2020B</strain>
    </source>
</reference>
<gene>
    <name evidence="2" type="ORF">D2E22_0506</name>
</gene>
<proteinExistence type="predicted"/>
<dbReference type="CDD" id="cd07344">
    <property type="entry name" value="M48_yhfN_like"/>
    <property type="match status" value="1"/>
</dbReference>
<dbReference type="Proteomes" id="UP000288052">
    <property type="component" value="Unassembled WGS sequence"/>
</dbReference>
<keyword evidence="3" id="KW-1185">Reference proteome</keyword>
<dbReference type="Pfam" id="PF01863">
    <property type="entry name" value="YgjP-like"/>
    <property type="match status" value="1"/>
</dbReference>
<dbReference type="GO" id="GO:0016787">
    <property type="term" value="F:hydrolase activity"/>
    <property type="evidence" value="ECO:0007669"/>
    <property type="project" value="UniProtKB-KW"/>
</dbReference>
<dbReference type="EMBL" id="QXGI01000002">
    <property type="protein sequence ID" value="RSX49086.1"/>
    <property type="molecule type" value="Genomic_DNA"/>
</dbReference>
<evidence type="ECO:0000313" key="2">
    <source>
        <dbReference type="EMBL" id="RSX49086.1"/>
    </source>
</evidence>
<dbReference type="InterPro" id="IPR002725">
    <property type="entry name" value="YgjP-like_metallopeptidase"/>
</dbReference>
<dbReference type="PANTHER" id="PTHR30399:SF1">
    <property type="entry name" value="UTP PYROPHOSPHATASE"/>
    <property type="match status" value="1"/>
</dbReference>
<comment type="caution">
    <text evidence="2">The sequence shown here is derived from an EMBL/GenBank/DDBJ whole genome shotgun (WGS) entry which is preliminary data.</text>
</comment>
<sequence>MPRARSFSAPSQRALISRETLNVDGLQVAVLRKNNRNMYLRIKPPYGAIEVTAPARMPERAIVDFVRDRREWIDDALRKMAAARSRTFASANVDPSVPSPSIAATGTEVSVARETTDAAASFTWNEQYVEKARRSIEQRIPALVEKWAPIIGRSPSKITVRAMTSRWGSCTPKTSRIRLNLQLGLMDPKFLEYVLVHEMTHLWEHGHGAGFQARMSDALPEWKELRRELNRCTIFEAPQVQR</sequence>
<dbReference type="Gene3D" id="3.30.2010.10">
    <property type="entry name" value="Metalloproteases ('zincins'), catalytic domain"/>
    <property type="match status" value="1"/>
</dbReference>
<name>A0A430F8A3_9BIFI</name>
<accession>A0A430F8A3</accession>
<evidence type="ECO:0000259" key="1">
    <source>
        <dbReference type="Pfam" id="PF01863"/>
    </source>
</evidence>